<proteinExistence type="predicted"/>
<accession>A0ABC8RXQ5</accession>
<dbReference type="Gene3D" id="1.10.510.10">
    <property type="entry name" value="Transferase(Phosphotransferase) domain 1"/>
    <property type="match status" value="1"/>
</dbReference>
<dbReference type="Proteomes" id="UP001642360">
    <property type="component" value="Unassembled WGS sequence"/>
</dbReference>
<comment type="caution">
    <text evidence="1">The sequence shown here is derived from an EMBL/GenBank/DDBJ whole genome shotgun (WGS) entry which is preliminary data.</text>
</comment>
<sequence>MNLEKANLISWCRHLAQAGNLFELVDERPKEVYTKDQASLCMNLALACLQKMPELRLDIEYFVYILKGEVDLPSVLYFKSVNLWFCKCNYEIVNDEPLESG</sequence>
<dbReference type="PANTHER" id="PTHR46821">
    <property type="entry name" value="OS07G0586332 PROTEIN"/>
    <property type="match status" value="1"/>
</dbReference>
<dbReference type="EMBL" id="CAUOFW020001914">
    <property type="protein sequence ID" value="CAK9149662.1"/>
    <property type="molecule type" value="Genomic_DNA"/>
</dbReference>
<organism evidence="1 2">
    <name type="scientific">Ilex paraguariensis</name>
    <name type="common">yerba mate</name>
    <dbReference type="NCBI Taxonomy" id="185542"/>
    <lineage>
        <taxon>Eukaryota</taxon>
        <taxon>Viridiplantae</taxon>
        <taxon>Streptophyta</taxon>
        <taxon>Embryophyta</taxon>
        <taxon>Tracheophyta</taxon>
        <taxon>Spermatophyta</taxon>
        <taxon>Magnoliopsida</taxon>
        <taxon>eudicotyledons</taxon>
        <taxon>Gunneridae</taxon>
        <taxon>Pentapetalae</taxon>
        <taxon>asterids</taxon>
        <taxon>campanulids</taxon>
        <taxon>Aquifoliales</taxon>
        <taxon>Aquifoliaceae</taxon>
        <taxon>Ilex</taxon>
    </lineage>
</organism>
<dbReference type="PANTHER" id="PTHR46821:SF4">
    <property type="entry name" value="OS08G0275200 PROTEIN"/>
    <property type="match status" value="1"/>
</dbReference>
<protein>
    <submittedName>
        <fullName evidence="1">Uncharacterized protein</fullName>
    </submittedName>
</protein>
<keyword evidence="2" id="KW-1185">Reference proteome</keyword>
<dbReference type="InterPro" id="IPR044576">
    <property type="entry name" value="At4g25390-like"/>
</dbReference>
<reference evidence="1 2" key="1">
    <citation type="submission" date="2024-02" db="EMBL/GenBank/DDBJ databases">
        <authorList>
            <person name="Vignale AGUSTIN F."/>
            <person name="Sosa J E."/>
            <person name="Modenutti C."/>
        </authorList>
    </citation>
    <scope>NUCLEOTIDE SEQUENCE [LARGE SCALE GENOMIC DNA]</scope>
</reference>
<feature type="non-terminal residue" evidence="1">
    <location>
        <position position="101"/>
    </location>
</feature>
<evidence type="ECO:0000313" key="1">
    <source>
        <dbReference type="EMBL" id="CAK9149662.1"/>
    </source>
</evidence>
<evidence type="ECO:0000313" key="2">
    <source>
        <dbReference type="Proteomes" id="UP001642360"/>
    </source>
</evidence>
<name>A0ABC8RXQ5_9AQUA</name>
<gene>
    <name evidence="1" type="ORF">ILEXP_LOCUS17723</name>
</gene>
<dbReference type="AlphaFoldDB" id="A0ABC8RXQ5"/>